<evidence type="ECO:0000259" key="1">
    <source>
        <dbReference type="Pfam" id="PF03551"/>
    </source>
</evidence>
<dbReference type="InterPro" id="IPR036390">
    <property type="entry name" value="WH_DNA-bd_sf"/>
</dbReference>
<feature type="domain" description="Transcription regulator PadR N-terminal" evidence="1">
    <location>
        <begin position="47"/>
        <end position="119"/>
    </location>
</feature>
<dbReference type="Proteomes" id="UP000680670">
    <property type="component" value="Unassembled WGS sequence"/>
</dbReference>
<accession>A0ABQ4KT77</accession>
<dbReference type="EMBL" id="BORJ01000002">
    <property type="protein sequence ID" value="GIN95226.1"/>
    <property type="molecule type" value="Genomic_DNA"/>
</dbReference>
<dbReference type="PANTHER" id="PTHR33169:SF14">
    <property type="entry name" value="TRANSCRIPTIONAL REGULATOR RV3488"/>
    <property type="match status" value="1"/>
</dbReference>
<evidence type="ECO:0000313" key="2">
    <source>
        <dbReference type="EMBL" id="GIN95226.1"/>
    </source>
</evidence>
<dbReference type="InterPro" id="IPR052509">
    <property type="entry name" value="Metal_resp_DNA-bind_regulator"/>
</dbReference>
<proteinExistence type="predicted"/>
<gene>
    <name evidence="2" type="ORF">J6TS1_10960</name>
</gene>
<evidence type="ECO:0000313" key="3">
    <source>
        <dbReference type="Proteomes" id="UP000680670"/>
    </source>
</evidence>
<dbReference type="InterPro" id="IPR036388">
    <property type="entry name" value="WH-like_DNA-bd_sf"/>
</dbReference>
<protein>
    <recommendedName>
        <fullName evidence="1">Transcription regulator PadR N-terminal domain-containing protein</fullName>
    </recommendedName>
</protein>
<dbReference type="InterPro" id="IPR005149">
    <property type="entry name" value="Tscrpt_reg_PadR_N"/>
</dbReference>
<dbReference type="Gene3D" id="1.10.10.10">
    <property type="entry name" value="Winged helix-like DNA-binding domain superfamily/Winged helix DNA-binding domain"/>
    <property type="match status" value="1"/>
</dbReference>
<reference evidence="2 3" key="1">
    <citation type="submission" date="2021-03" db="EMBL/GenBank/DDBJ databases">
        <title>Antimicrobial resistance genes in bacteria isolated from Japanese honey, and their potential for conferring macrolide and lincosamide resistance in the American foulbrood pathogen Paenibacillus larvae.</title>
        <authorList>
            <person name="Okamoto M."/>
            <person name="Kumagai M."/>
            <person name="Kanamori H."/>
            <person name="Takamatsu D."/>
        </authorList>
    </citation>
    <scope>NUCLEOTIDE SEQUENCE [LARGE SCALE GENOMIC DNA]</scope>
    <source>
        <strain evidence="2 3">J6TS1</strain>
    </source>
</reference>
<organism evidence="2 3">
    <name type="scientific">Siminovitchia terrae</name>
    <name type="common">Bacillus terrae</name>
    <dbReference type="NCBI Taxonomy" id="1914933"/>
    <lineage>
        <taxon>Bacteria</taxon>
        <taxon>Bacillati</taxon>
        <taxon>Bacillota</taxon>
        <taxon>Bacilli</taxon>
        <taxon>Bacillales</taxon>
        <taxon>Bacillaceae</taxon>
        <taxon>Siminovitchia</taxon>
    </lineage>
</organism>
<dbReference type="Pfam" id="PF03551">
    <property type="entry name" value="PadR"/>
    <property type="match status" value="1"/>
</dbReference>
<sequence length="140" mass="16595">MFLAYYYDRQSNIMNITLWAVMVLRGGEQVKGKLSSDLLRGHTDTIVLSILQKGDSYGYEIYKTILEKTDDQYELKEATLYSSYRRLEKEGLIVAYWGDETQGGRRKYYRITDKGKTQYYQNKLDWEFTQQILNRLLEEG</sequence>
<dbReference type="SUPFAM" id="SSF46785">
    <property type="entry name" value="Winged helix' DNA-binding domain"/>
    <property type="match status" value="1"/>
</dbReference>
<dbReference type="PANTHER" id="PTHR33169">
    <property type="entry name" value="PADR-FAMILY TRANSCRIPTIONAL REGULATOR"/>
    <property type="match status" value="1"/>
</dbReference>
<name>A0ABQ4KT77_SIMTE</name>
<keyword evidence="3" id="KW-1185">Reference proteome</keyword>
<comment type="caution">
    <text evidence="2">The sequence shown here is derived from an EMBL/GenBank/DDBJ whole genome shotgun (WGS) entry which is preliminary data.</text>
</comment>